<evidence type="ECO:0000313" key="2">
    <source>
        <dbReference type="EnsemblMetazoa" id="ISCW012829-PA"/>
    </source>
</evidence>
<dbReference type="VEuPathDB" id="VectorBase:ISCW012829"/>
<dbReference type="EMBL" id="DS921196">
    <property type="protein sequence ID" value="EEC17260.1"/>
    <property type="molecule type" value="Genomic_DNA"/>
</dbReference>
<dbReference type="OrthoDB" id="44820at2759"/>
<gene>
    <name evidence="1" type="ORF">IscW_ISCW012829</name>
</gene>
<name>B7QEI8_IXOSC</name>
<dbReference type="AlphaFoldDB" id="B7QEI8"/>
<dbReference type="VEuPathDB" id="VectorBase:ISCI012829"/>
<proteinExistence type="predicted"/>
<dbReference type="InParanoid" id="B7QEI8"/>
<keyword evidence="3" id="KW-1185">Reference proteome</keyword>
<organism>
    <name type="scientific">Ixodes scapularis</name>
    <name type="common">Black-legged tick</name>
    <name type="synonym">Deer tick</name>
    <dbReference type="NCBI Taxonomy" id="6945"/>
    <lineage>
        <taxon>Eukaryota</taxon>
        <taxon>Metazoa</taxon>
        <taxon>Ecdysozoa</taxon>
        <taxon>Arthropoda</taxon>
        <taxon>Chelicerata</taxon>
        <taxon>Arachnida</taxon>
        <taxon>Acari</taxon>
        <taxon>Parasitiformes</taxon>
        <taxon>Ixodida</taxon>
        <taxon>Ixodoidea</taxon>
        <taxon>Ixodidae</taxon>
        <taxon>Ixodinae</taxon>
        <taxon>Ixodes</taxon>
    </lineage>
</organism>
<dbReference type="EMBL" id="ABJB010735181">
    <property type="status" value="NOT_ANNOTATED_CDS"/>
    <property type="molecule type" value="Genomic_DNA"/>
</dbReference>
<evidence type="ECO:0000313" key="3">
    <source>
        <dbReference type="Proteomes" id="UP000001555"/>
    </source>
</evidence>
<reference evidence="1 3" key="1">
    <citation type="submission" date="2008-03" db="EMBL/GenBank/DDBJ databases">
        <title>Annotation of Ixodes scapularis.</title>
        <authorList>
            <consortium name="Ixodes scapularis Genome Project Consortium"/>
            <person name="Caler E."/>
            <person name="Hannick L.I."/>
            <person name="Bidwell S."/>
            <person name="Joardar V."/>
            <person name="Thiagarajan M."/>
            <person name="Amedeo P."/>
            <person name="Galinsky K.J."/>
            <person name="Schobel S."/>
            <person name="Inman J."/>
            <person name="Hostetler J."/>
            <person name="Miller J."/>
            <person name="Hammond M."/>
            <person name="Megy K."/>
            <person name="Lawson D."/>
            <person name="Kodira C."/>
            <person name="Sutton G."/>
            <person name="Meyer J."/>
            <person name="Hill C.A."/>
            <person name="Birren B."/>
            <person name="Nene V."/>
            <person name="Collins F."/>
            <person name="Alarcon-Chaidez F."/>
            <person name="Wikel S."/>
            <person name="Strausberg R."/>
        </authorList>
    </citation>
    <scope>NUCLEOTIDE SEQUENCE [LARGE SCALE GENOMIC DNA]</scope>
    <source>
        <strain evidence="3">Wikel</strain>
        <strain evidence="1">Wikel colony</strain>
    </source>
</reference>
<sequence length="197" mass="21032">MAISFRALKGCLSNVMGTVKTGNFRSHTGLLTLNSATPCNCYITLTPGHRAKALTKEPASTLHPTPCPTLQSVCRSSSVCLPQVRTDAPANDVAFAPELVEYLGCPVDVIGGAVPSDHDRLPFLELRGEHDDVGDGASISPTTAVLSGYLDAQPYQVEIHWSTARRNAASQFKCCVETNPELDALTAEGVSFKFLAR</sequence>
<dbReference type="PaxDb" id="6945-B7QEI8"/>
<dbReference type="EnsemblMetazoa" id="ISCW012829-RA">
    <property type="protein sequence ID" value="ISCW012829-PA"/>
    <property type="gene ID" value="ISCW012829"/>
</dbReference>
<protein>
    <submittedName>
        <fullName evidence="1 2">Uncharacterized protein</fullName>
    </submittedName>
</protein>
<accession>B7QEI8</accession>
<reference evidence="2" key="2">
    <citation type="submission" date="2020-05" db="UniProtKB">
        <authorList>
            <consortium name="EnsemblMetazoa"/>
        </authorList>
    </citation>
    <scope>IDENTIFICATION</scope>
    <source>
        <strain evidence="2">wikel</strain>
    </source>
</reference>
<dbReference type="HOGENOM" id="CLU_1385571_0_0_1"/>
<evidence type="ECO:0000313" key="1">
    <source>
        <dbReference type="EMBL" id="EEC17260.1"/>
    </source>
</evidence>
<dbReference type="VEuPathDB" id="VectorBase:ISCP_027559"/>
<dbReference type="Proteomes" id="UP000001555">
    <property type="component" value="Unassembled WGS sequence"/>
</dbReference>